<dbReference type="Proteomes" id="UP001595821">
    <property type="component" value="Unassembled WGS sequence"/>
</dbReference>
<sequence>MIRRGVERGLQGVAFVVLVSLVAGQVLGQPILLGFVETGSMEPTIDTGDGFVAIPSEVTGDPEPGDVVVFEAEEIQGGGLTTHRIVEETDRGYVTRGDANPFTDQDGDEPYVQDAQIVAEAWQVNGEIVTIPAFGTAVMTASGALESVQTRLAVALGVRNLPGASGLAVPILGVSIVLYVAETIRERREPSLESRTGDEADDWLDPRLLSAGFALLVVVAAAAAMIVPAGTQSYAVVSAEFDSERPLVIERETTGEIPYPVSNGGFVPVISYVEPGSEDVTVDPGRAIVGPRDETTATVSITAPEETGHYPMYVTEYRYLYVLPAPVVDALYAVHPWAPSTAILSLLGGGTYAIGRVLSGPGDVRSRRTAIRNRCRETRSIVRRRN</sequence>
<dbReference type="EC" id="3.4.21.89" evidence="6"/>
<evidence type="ECO:0000313" key="6">
    <source>
        <dbReference type="EMBL" id="MFC4247267.1"/>
    </source>
</evidence>
<evidence type="ECO:0000313" key="7">
    <source>
        <dbReference type="Proteomes" id="UP001595821"/>
    </source>
</evidence>
<name>A0ABD5NZ39_9EURY</name>
<gene>
    <name evidence="6" type="ORF">ACFOZ7_09700</name>
</gene>
<dbReference type="EMBL" id="JBHSDJ010000029">
    <property type="protein sequence ID" value="MFC4247267.1"/>
    <property type="molecule type" value="Genomic_DNA"/>
</dbReference>
<protein>
    <submittedName>
        <fullName evidence="6">Signal peptidase I</fullName>
        <ecNumber evidence="6">3.4.21.89</ecNumber>
    </submittedName>
</protein>
<dbReference type="CDD" id="cd06530">
    <property type="entry name" value="S26_SPase_I"/>
    <property type="match status" value="1"/>
</dbReference>
<dbReference type="AlphaFoldDB" id="A0ABD5NZ39"/>
<dbReference type="InterPro" id="IPR036286">
    <property type="entry name" value="LexA/Signal_pep-like_sf"/>
</dbReference>
<keyword evidence="6" id="KW-0378">Hydrolase</keyword>
<dbReference type="GeneID" id="71853910"/>
<dbReference type="InterPro" id="IPR019533">
    <property type="entry name" value="Peptidase_S26"/>
</dbReference>
<accession>A0ABD5NZ39</accession>
<dbReference type="InterPro" id="IPR001733">
    <property type="entry name" value="Peptidase_S26B"/>
</dbReference>
<feature type="transmembrane region" description="Helical" evidence="5">
    <location>
        <begin position="208"/>
        <end position="227"/>
    </location>
</feature>
<evidence type="ECO:0000256" key="5">
    <source>
        <dbReference type="SAM" id="Phobius"/>
    </source>
</evidence>
<dbReference type="SUPFAM" id="SSF51306">
    <property type="entry name" value="LexA/Signal peptidase"/>
    <property type="match status" value="1"/>
</dbReference>
<evidence type="ECO:0000256" key="2">
    <source>
        <dbReference type="ARBA" id="ARBA00022692"/>
    </source>
</evidence>
<dbReference type="GO" id="GO:0016020">
    <property type="term" value="C:membrane"/>
    <property type="evidence" value="ECO:0007669"/>
    <property type="project" value="UniProtKB-SubCell"/>
</dbReference>
<evidence type="ECO:0000256" key="3">
    <source>
        <dbReference type="ARBA" id="ARBA00022989"/>
    </source>
</evidence>
<feature type="transmembrane region" description="Helical" evidence="5">
    <location>
        <begin position="161"/>
        <end position="181"/>
    </location>
</feature>
<dbReference type="RefSeq" id="WP_246965893.1">
    <property type="nucleotide sequence ID" value="NZ_CP095397.1"/>
</dbReference>
<proteinExistence type="predicted"/>
<organism evidence="6 7">
    <name type="scientific">Natribaculum luteum</name>
    <dbReference type="NCBI Taxonomy" id="1586232"/>
    <lineage>
        <taxon>Archaea</taxon>
        <taxon>Methanobacteriati</taxon>
        <taxon>Methanobacteriota</taxon>
        <taxon>Stenosarchaea group</taxon>
        <taxon>Halobacteria</taxon>
        <taxon>Halobacteriales</taxon>
        <taxon>Natrialbaceae</taxon>
        <taxon>Natribaculum</taxon>
    </lineage>
</organism>
<dbReference type="GO" id="GO:0009003">
    <property type="term" value="F:signal peptidase activity"/>
    <property type="evidence" value="ECO:0007669"/>
    <property type="project" value="UniProtKB-EC"/>
</dbReference>
<evidence type="ECO:0000256" key="1">
    <source>
        <dbReference type="ARBA" id="ARBA00004370"/>
    </source>
</evidence>
<dbReference type="NCBIfam" id="TIGR02228">
    <property type="entry name" value="sigpep_I_arch"/>
    <property type="match status" value="1"/>
</dbReference>
<keyword evidence="4 5" id="KW-0472">Membrane</keyword>
<keyword evidence="3 5" id="KW-1133">Transmembrane helix</keyword>
<reference evidence="6 7" key="1">
    <citation type="journal article" date="2014" name="Int. J. Syst. Evol. Microbiol.">
        <title>Complete genome sequence of Corynebacterium casei LMG S-19264T (=DSM 44701T), isolated from a smear-ripened cheese.</title>
        <authorList>
            <consortium name="US DOE Joint Genome Institute (JGI-PGF)"/>
            <person name="Walter F."/>
            <person name="Albersmeier A."/>
            <person name="Kalinowski J."/>
            <person name="Ruckert C."/>
        </authorList>
    </citation>
    <scope>NUCLEOTIDE SEQUENCE [LARGE SCALE GENOMIC DNA]</scope>
    <source>
        <strain evidence="6 7">IBRC-M 10912</strain>
    </source>
</reference>
<keyword evidence="2 5" id="KW-0812">Transmembrane</keyword>
<evidence type="ECO:0000256" key="4">
    <source>
        <dbReference type="ARBA" id="ARBA00023136"/>
    </source>
</evidence>
<comment type="caution">
    <text evidence="6">The sequence shown here is derived from an EMBL/GenBank/DDBJ whole genome shotgun (WGS) entry which is preliminary data.</text>
</comment>
<comment type="subcellular location">
    <subcellularLocation>
        <location evidence="1">Membrane</location>
    </subcellularLocation>
</comment>